<accession>A0ABZ2CHZ4</accession>
<gene>
    <name evidence="2" type="ORF">R4Z09_26245</name>
</gene>
<evidence type="ECO:0000259" key="1">
    <source>
        <dbReference type="Pfam" id="PF23019"/>
    </source>
</evidence>
<dbReference type="InterPro" id="IPR011330">
    <property type="entry name" value="Glyco_hydro/deAcase_b/a-brl"/>
</dbReference>
<sequence>MITIYHPRNFIDERTYIIEVLFSEFLGIEYKLFEYEGENYKIILENNTTLIIVDSFFNNQDSNMYLDIKNIPSYVNFITNPFIIEKDIPILYGTDQLEVTKNQIICGIDIFASSFFMLTRWEEYVNKERDIYNRFPAVASVAFKNGFLERPIVNEYVEMLWNMLTYLGVEQKRKLRKFEFIVTHDVDIITYWKNLKTNVRILGGDLIKRKSIYVFFEHLLELLQVKIGKRKDPFDSFDYIMDLSEAANIKSRFYFMSGGVTKFDNYFKINESAALNILNKVKERGHIIGFHPSFNAYNDPIQWKKEKVLLEETANVTVKEGRQHFLRFEAPITWNIWNEEEMEMDCTLCYADKEGFRCGTCYEFPVFDFLSRKQLSLKEYPLIVMEASFTAYQTVAPQYMEEKTKALIEKTKKYNGNFVYLWHNSSFNIPAWKSFQPVYENILRSQIKVRK</sequence>
<dbReference type="EMBL" id="CP137640">
    <property type="protein sequence ID" value="WVX80704.1"/>
    <property type="molecule type" value="Genomic_DNA"/>
</dbReference>
<dbReference type="CDD" id="cd10931">
    <property type="entry name" value="CE4_u7"/>
    <property type="match status" value="1"/>
</dbReference>
<reference evidence="2 3" key="1">
    <citation type="submission" date="2023-10" db="EMBL/GenBank/DDBJ databases">
        <title>Niallia locisalis sp.nov. isolated from a salt pond sample.</title>
        <authorList>
            <person name="Li X.-J."/>
            <person name="Dong L."/>
        </authorList>
    </citation>
    <scope>NUCLEOTIDE SEQUENCE [LARGE SCALE GENOMIC DNA]</scope>
    <source>
        <strain evidence="2 3">DSM 29761</strain>
    </source>
</reference>
<dbReference type="RefSeq" id="WP_338449635.1">
    <property type="nucleotide sequence ID" value="NZ_CP137640.1"/>
</dbReference>
<dbReference type="Proteomes" id="UP001357223">
    <property type="component" value="Chromosome"/>
</dbReference>
<dbReference type="Gene3D" id="3.20.20.370">
    <property type="entry name" value="Glycoside hydrolase/deacetylase"/>
    <property type="match status" value="1"/>
</dbReference>
<dbReference type="InterPro" id="IPR054297">
    <property type="entry name" value="DUF7033"/>
</dbReference>
<dbReference type="SUPFAM" id="SSF88713">
    <property type="entry name" value="Glycoside hydrolase/deacetylase"/>
    <property type="match status" value="1"/>
</dbReference>
<keyword evidence="3" id="KW-1185">Reference proteome</keyword>
<dbReference type="Pfam" id="PF23019">
    <property type="entry name" value="DUF7033"/>
    <property type="match status" value="1"/>
</dbReference>
<name>A0ABZ2CHZ4_9BACI</name>
<evidence type="ECO:0000313" key="3">
    <source>
        <dbReference type="Proteomes" id="UP001357223"/>
    </source>
</evidence>
<protein>
    <submittedName>
        <fullName evidence="2">Polysaccharide deacetylase family protein</fullName>
    </submittedName>
</protein>
<proteinExistence type="predicted"/>
<feature type="domain" description="DUF7033" evidence="1">
    <location>
        <begin position="107"/>
        <end position="193"/>
    </location>
</feature>
<organism evidence="2 3">
    <name type="scientific">Niallia oryzisoli</name>
    <dbReference type="NCBI Taxonomy" id="1737571"/>
    <lineage>
        <taxon>Bacteria</taxon>
        <taxon>Bacillati</taxon>
        <taxon>Bacillota</taxon>
        <taxon>Bacilli</taxon>
        <taxon>Bacillales</taxon>
        <taxon>Bacillaceae</taxon>
        <taxon>Niallia</taxon>
    </lineage>
</organism>
<evidence type="ECO:0000313" key="2">
    <source>
        <dbReference type="EMBL" id="WVX80704.1"/>
    </source>
</evidence>